<feature type="repeat" description="TPR" evidence="3">
    <location>
        <begin position="1261"/>
        <end position="1294"/>
    </location>
</feature>
<reference evidence="5 6" key="1">
    <citation type="submission" date="2024-02" db="EMBL/GenBank/DDBJ databases">
        <authorList>
            <person name="Daric V."/>
            <person name="Darras S."/>
        </authorList>
    </citation>
    <scope>NUCLEOTIDE SEQUENCE [LARGE SCALE GENOMIC DNA]</scope>
</reference>
<dbReference type="Pfam" id="PF13414">
    <property type="entry name" value="TPR_11"/>
    <property type="match status" value="1"/>
</dbReference>
<dbReference type="Gene3D" id="1.25.40.10">
    <property type="entry name" value="Tetratricopeptide repeat domain"/>
    <property type="match status" value="10"/>
</dbReference>
<evidence type="ECO:0000313" key="6">
    <source>
        <dbReference type="Proteomes" id="UP001642483"/>
    </source>
</evidence>
<feature type="region of interest" description="Disordered" evidence="4">
    <location>
        <begin position="874"/>
        <end position="902"/>
    </location>
</feature>
<evidence type="ECO:0000256" key="1">
    <source>
        <dbReference type="ARBA" id="ARBA00022737"/>
    </source>
</evidence>
<feature type="repeat" description="TPR" evidence="3">
    <location>
        <begin position="1192"/>
        <end position="1225"/>
    </location>
</feature>
<dbReference type="InterPro" id="IPR050498">
    <property type="entry name" value="Ycf3"/>
</dbReference>
<feature type="compositionally biased region" description="Low complexity" evidence="4">
    <location>
        <begin position="159"/>
        <end position="172"/>
    </location>
</feature>
<feature type="repeat" description="TPR" evidence="3">
    <location>
        <begin position="1797"/>
        <end position="1830"/>
    </location>
</feature>
<dbReference type="EMBL" id="CAWYQH010000046">
    <property type="protein sequence ID" value="CAK8677862.1"/>
    <property type="molecule type" value="Genomic_DNA"/>
</dbReference>
<dbReference type="InterPro" id="IPR019734">
    <property type="entry name" value="TPR_rpt"/>
</dbReference>
<feature type="repeat" description="TPR" evidence="3">
    <location>
        <begin position="1661"/>
        <end position="1694"/>
    </location>
</feature>
<keyword evidence="1" id="KW-0677">Repeat</keyword>
<gene>
    <name evidence="5" type="ORF">CVLEPA_LOCUS7852</name>
</gene>
<evidence type="ECO:0000256" key="4">
    <source>
        <dbReference type="SAM" id="MobiDB-lite"/>
    </source>
</evidence>
<feature type="region of interest" description="Disordered" evidence="4">
    <location>
        <begin position="17"/>
        <end position="39"/>
    </location>
</feature>
<dbReference type="Pfam" id="PF13181">
    <property type="entry name" value="TPR_8"/>
    <property type="match status" value="4"/>
</dbReference>
<feature type="region of interest" description="Disordered" evidence="4">
    <location>
        <begin position="133"/>
        <end position="213"/>
    </location>
</feature>
<feature type="compositionally biased region" description="Basic and acidic residues" evidence="4">
    <location>
        <begin position="892"/>
        <end position="902"/>
    </location>
</feature>
<evidence type="ECO:0000256" key="2">
    <source>
        <dbReference type="ARBA" id="ARBA00022803"/>
    </source>
</evidence>
<feature type="repeat" description="TPR" evidence="3">
    <location>
        <begin position="1123"/>
        <end position="1156"/>
    </location>
</feature>
<feature type="repeat" description="TPR" evidence="3">
    <location>
        <begin position="1627"/>
        <end position="1660"/>
    </location>
</feature>
<feature type="repeat" description="TPR" evidence="3">
    <location>
        <begin position="1695"/>
        <end position="1728"/>
    </location>
</feature>
<feature type="compositionally biased region" description="Basic residues" evidence="4">
    <location>
        <begin position="813"/>
        <end position="823"/>
    </location>
</feature>
<dbReference type="Pfam" id="PF07719">
    <property type="entry name" value="TPR_2"/>
    <property type="match status" value="1"/>
</dbReference>
<feature type="repeat" description="TPR" evidence="3">
    <location>
        <begin position="1055"/>
        <end position="1088"/>
    </location>
</feature>
<sequence length="1941" mass="218781">MGSSNLQQWQVYNPLDKSNIIPDVPKSNKLPFSKDNSKVTTSDLLQPKISSVGVCPSRSSIKLDDLKVMMVGLSVADAGREKINETLNQEKDSLKPTLTEDMKENKTVALKQKMPAILNAEGTTMKAQFAIRAKPPTMPRSTIKTRRKLKKPLSPPPNSSSGKKSASSTTCTTDDEINVKSRTVSSAPRSSPTDQGTVMSVEITEPASTPVRSIDDMIQTLRSSRHASGSQKSTSDQKIDEILKQVMSHAQEWMNESLGKDHKDSSDQDDDPIQQAEKVSYEADNEENISPHDLDGKRHVTSVKSVTIEEKFIDVDVSDTVSTLASQISAPAGIPDVSTILLRKSSHGMRGTSSQFSALSSPVALMQDDDDMWNYEQAVRDLNMSLDVKNDDIISIQGSNPPLLEKPVAGFPQSKEISGAGDFSQPSFHSTGGKIHRLCLLPAIKELTVNPREFALSKVTHTSSDVDLTSLGNTATHVIPENLAMHKKNANLEEFKAETGSGNRDKLPKPKQENHLDSSKLDPLDIDGWRTLVEGEFEKVDYSLHGSKTHANEWGAWRMLWTVAPPKMSLSTSAVKALVFPHYHGTRISAPKRVKEESWLGEDTLSDIYLEDEDKNLTYERTLRRRHKSAENLPTLLKESTIPKRPNSGMNLAKFDEDEYSINCVVKTDYTSNTMEVQQQKESVFQQHSKERQSVVDEPEHELFEPIAKASSLTTYITASQGTLPLSAPNSSPPIISQPESQGLARQAKKAERSFVVYSRKKQRSRRSKKFVQNAKKRLTSYKPLSLRRSQSASSFFPTSCNELTEVPQKRPQSGKKKLHGKITRSTSIPDMSNFTWFISRHQKYYEKIKDMREWVRGIWNVWFDEVFPEESDEESSFYEKDEDVDDFDDEESKKREEEKMRTDHVAIPDVIPPALSSVPVDLEKPEEVLRGALADITKEISELPSHETSIRACHLSRRGALLRKLGEIKRANDDLDEAIALEPRLGQAYWQRHLIRLLRNQQHEALDDLNVLLKINKTNVDGYRSRADIFATLGDYTMAVVNYSQVIKLAPDNEEPYFQRASIFEKTGDMLLAMEDYGSVVRINPTRTDALLKRALFSFKKGSWHSAVTDFTQLIQKEPLNAQARMYRGRAYAEYGNHECALRDLSAAIHLDPLNPIAFYHRGALLRKVAPNKALQDLSTSFLLDNSEKNVLAVLHRGILYSELKKYQEAMADFEQTLRLDLSMACAHVNIGLIHLQVTGNYWEAVKRFTFAIKGDPTYTRSYVCRSDALARIHEYQAAVRDITRAIHLQPQERHLYLRRGRLLLQLKKLKLAAFCVRHIATLEKGFVSTSPTQEAVVQSFLGSHTAAVDSLSVACRTKPVPHMYVLLSKTLMKGKRYKEAITNLKNALELCTLYTYGDTNNSAHQAPAETAEMHFLLGQCHTEMFKHPEALMAYNQALKVNPNFAEAYYYRGLCRLKLDHSKGVQDLNKALVLQPTLFEAYLSRAAFYSTKKRYSKAILNCNEALRLRPRSVRALLCRGALKFLISAFHHAIKDLTQAIELDKQCALAYYNRAVCLHKTKKYNSALKDYSIVLTLTENDQKTTSESLRVQVFVNRALLYLHSELQDAQNAALDLEEATLLSPNNTCILHTMALCYHRLNDLQSASSAYTRCLEVDPYFLAAYVGRGDAFEDAGNFADAKAEYQRALKLDPSYVVARVHLGYNLQLCGRLQQAWAQFSKAIKLDPTCQSALEGRAITCLHAGDLFAASRDIAIALERGQPSARLLTACGVVHQTQRDLHTAMAYYNRARALDPFYTPAHFNAAVLYMRDRRFPDALECLETVIDRNPRDSAAILNRAITRVFLSDVEGALNDFKQAHSLDPTNAHIFYNRANLYCSLEDFKNAEKDFTAAFDINQSDYLSLKRRADVRGRLGNKKEAIEDYRQSLLIFEKHARLQRLRAN</sequence>
<feature type="repeat" description="TPR" evidence="3">
    <location>
        <begin position="1021"/>
        <end position="1054"/>
    </location>
</feature>
<accession>A0ABP0FDU6</accession>
<feature type="repeat" description="TPR" evidence="3">
    <location>
        <begin position="1480"/>
        <end position="1513"/>
    </location>
</feature>
<dbReference type="SUPFAM" id="SSF48452">
    <property type="entry name" value="TPR-like"/>
    <property type="match status" value="4"/>
</dbReference>
<name>A0ABP0FDU6_CLALP</name>
<dbReference type="InterPro" id="IPR013105">
    <property type="entry name" value="TPR_2"/>
</dbReference>
<feature type="region of interest" description="Disordered" evidence="4">
    <location>
        <begin position="497"/>
        <end position="520"/>
    </location>
</feature>
<dbReference type="PANTHER" id="PTHR44858:SF1">
    <property type="entry name" value="UDP-N-ACETYLGLUCOSAMINE--PEPTIDE N-ACETYLGLUCOSAMINYLTRANSFERASE SPINDLY-RELATED"/>
    <property type="match status" value="1"/>
</dbReference>
<dbReference type="Proteomes" id="UP001642483">
    <property type="component" value="Unassembled WGS sequence"/>
</dbReference>
<feature type="region of interest" description="Disordered" evidence="4">
    <location>
        <begin position="804"/>
        <end position="823"/>
    </location>
</feature>
<comment type="caution">
    <text evidence="5">The sequence shown here is derived from an EMBL/GenBank/DDBJ whole genome shotgun (WGS) entry which is preliminary data.</text>
</comment>
<feature type="repeat" description="TPR" evidence="3">
    <location>
        <begin position="1831"/>
        <end position="1864"/>
    </location>
</feature>
<feature type="repeat" description="TPR" evidence="3">
    <location>
        <begin position="1413"/>
        <end position="1446"/>
    </location>
</feature>
<feature type="compositionally biased region" description="Acidic residues" evidence="4">
    <location>
        <begin position="874"/>
        <end position="891"/>
    </location>
</feature>
<keyword evidence="2 3" id="KW-0802">TPR repeat</keyword>
<dbReference type="InterPro" id="IPR011990">
    <property type="entry name" value="TPR-like_helical_dom_sf"/>
</dbReference>
<feature type="compositionally biased region" description="Polar residues" evidence="4">
    <location>
        <begin position="180"/>
        <end position="198"/>
    </location>
</feature>
<feature type="repeat" description="TPR" evidence="3">
    <location>
        <begin position="1865"/>
        <end position="1898"/>
    </location>
</feature>
<evidence type="ECO:0008006" key="7">
    <source>
        <dbReference type="Google" id="ProtNLM"/>
    </source>
</evidence>
<dbReference type="PROSITE" id="PS50293">
    <property type="entry name" value="TPR_REGION"/>
    <property type="match status" value="1"/>
</dbReference>
<dbReference type="SMART" id="SM00028">
    <property type="entry name" value="TPR"/>
    <property type="match status" value="25"/>
</dbReference>
<evidence type="ECO:0000256" key="3">
    <source>
        <dbReference type="PROSITE-ProRule" id="PRU00339"/>
    </source>
</evidence>
<proteinExistence type="predicted"/>
<feature type="repeat" description="TPR" evidence="3">
    <location>
        <begin position="953"/>
        <end position="986"/>
    </location>
</feature>
<protein>
    <recommendedName>
        <fullName evidence="7">Tetratricopeptide repeat protein 6</fullName>
    </recommendedName>
</protein>
<dbReference type="PANTHER" id="PTHR44858">
    <property type="entry name" value="TETRATRICOPEPTIDE REPEAT PROTEIN 6"/>
    <property type="match status" value="1"/>
</dbReference>
<evidence type="ECO:0000313" key="5">
    <source>
        <dbReference type="EMBL" id="CAK8677862.1"/>
    </source>
</evidence>
<dbReference type="Pfam" id="PF13432">
    <property type="entry name" value="TPR_16"/>
    <property type="match status" value="3"/>
</dbReference>
<organism evidence="5 6">
    <name type="scientific">Clavelina lepadiformis</name>
    <name type="common">Light-bulb sea squirt</name>
    <name type="synonym">Ascidia lepadiformis</name>
    <dbReference type="NCBI Taxonomy" id="159417"/>
    <lineage>
        <taxon>Eukaryota</taxon>
        <taxon>Metazoa</taxon>
        <taxon>Chordata</taxon>
        <taxon>Tunicata</taxon>
        <taxon>Ascidiacea</taxon>
        <taxon>Aplousobranchia</taxon>
        <taxon>Clavelinidae</taxon>
        <taxon>Clavelina</taxon>
    </lineage>
</organism>
<keyword evidence="6" id="KW-1185">Reference proteome</keyword>
<feature type="repeat" description="TPR" evidence="3">
    <location>
        <begin position="1548"/>
        <end position="1581"/>
    </location>
</feature>
<dbReference type="PROSITE" id="PS50005">
    <property type="entry name" value="TPR"/>
    <property type="match status" value="15"/>
</dbReference>